<keyword evidence="1" id="KW-0732">Signal</keyword>
<evidence type="ECO:0000313" key="2">
    <source>
        <dbReference type="EMBL" id="UNZ00080.1"/>
    </source>
</evidence>
<proteinExistence type="predicted"/>
<sequence>MKEYFHKISSMIMALLVLLSTVSFAVSKHYCGDFLVDVAIMTQAETCGMQIQQNIYNEECSFQKTSCCTDQIKLVEGHDEVKTAANELDFQQQVFIASFVYAYVNLFEGLEDNIIPHKDYPPPLLIKDIHILDEVFLI</sequence>
<dbReference type="EMBL" id="CP094326">
    <property type="protein sequence ID" value="UNZ00080.1"/>
    <property type="molecule type" value="Genomic_DNA"/>
</dbReference>
<gene>
    <name evidence="2" type="ORF">MQE36_06980</name>
</gene>
<dbReference type="NCBIfam" id="NF047658">
    <property type="entry name" value="HYC_CC_PP"/>
    <property type="match status" value="1"/>
</dbReference>
<evidence type="ECO:0000256" key="1">
    <source>
        <dbReference type="SAM" id="SignalP"/>
    </source>
</evidence>
<dbReference type="InterPro" id="IPR058512">
    <property type="entry name" value="DUF8199"/>
</dbReference>
<keyword evidence="3" id="KW-1185">Reference proteome</keyword>
<protein>
    <recommendedName>
        <fullName evidence="4">Secreted protein</fullName>
    </recommendedName>
</protein>
<feature type="chain" id="PRO_5045896454" description="Secreted protein" evidence="1">
    <location>
        <begin position="26"/>
        <end position="138"/>
    </location>
</feature>
<dbReference type="Proteomes" id="UP000829476">
    <property type="component" value="Chromosome"/>
</dbReference>
<dbReference type="InterPro" id="IPR058060">
    <property type="entry name" value="HYC_CC_PP"/>
</dbReference>
<accession>A0ABY3YQG0</accession>
<evidence type="ECO:0000313" key="3">
    <source>
        <dbReference type="Proteomes" id="UP000829476"/>
    </source>
</evidence>
<dbReference type="RefSeq" id="WP_242938447.1">
    <property type="nucleotide sequence ID" value="NZ_CP094326.1"/>
</dbReference>
<reference evidence="2 3" key="1">
    <citation type="journal article" date="2018" name="Int. J. Syst. Evol. Microbiol.">
        <title>Zhouia spongiae sp. nov., isolated from a marine sponge.</title>
        <authorList>
            <person name="Zhuang L."/>
            <person name="Lin B."/>
            <person name="Qin F."/>
            <person name="Luo L."/>
        </authorList>
    </citation>
    <scope>NUCLEOTIDE SEQUENCE [LARGE SCALE GENOMIC DNA]</scope>
    <source>
        <strain evidence="2 3">HN-Y44</strain>
    </source>
</reference>
<evidence type="ECO:0008006" key="4">
    <source>
        <dbReference type="Google" id="ProtNLM"/>
    </source>
</evidence>
<feature type="signal peptide" evidence="1">
    <location>
        <begin position="1"/>
        <end position="25"/>
    </location>
</feature>
<name>A0ABY3YQG0_9FLAO</name>
<organism evidence="2 3">
    <name type="scientific">Zhouia spongiae</name>
    <dbReference type="NCBI Taxonomy" id="2202721"/>
    <lineage>
        <taxon>Bacteria</taxon>
        <taxon>Pseudomonadati</taxon>
        <taxon>Bacteroidota</taxon>
        <taxon>Flavobacteriia</taxon>
        <taxon>Flavobacteriales</taxon>
        <taxon>Flavobacteriaceae</taxon>
        <taxon>Zhouia</taxon>
    </lineage>
</organism>
<dbReference type="Pfam" id="PF26622">
    <property type="entry name" value="DUF8199"/>
    <property type="match status" value="1"/>
</dbReference>